<keyword evidence="2" id="KW-1185">Reference proteome</keyword>
<proteinExistence type="predicted"/>
<dbReference type="Proteomes" id="UP000268162">
    <property type="component" value="Unassembled WGS sequence"/>
</dbReference>
<accession>A0A4Q0A2M9</accession>
<sequence>MQYFDDPLVGDSFGFRNIYWTQFSKQSISKRFKERITSLFNTTPPATSARPHNQVVVTGSQTDRSIGGKPSIGTNFVSDYANTITTTESKTENPNPLPYIRIDDWSNQSLVEQFPLLEMARNDPGGELVRGIHQIFNRIGDSSFYNQLTRMLPSDLSKGELRNYFVKNSWVGQSKNKMAVTDGFLFGHLMPTLLAFIIQRRDYVGLMKFVTGISMNPGNFNHLADVAIRSQALFFLGLVVGRSSEQIYYPEREIAFKQLWDEVPAGRQQHIALACYNRATEFQQSLPNSLSQLNICYTAPILKCFRENLINPKVFATFSDGNLYIPVMDSDFEHAQLTPVGINWDIVTPLKRY</sequence>
<reference evidence="2" key="1">
    <citation type="journal article" date="2018" name="Nat. Microbiol.">
        <title>Leveraging single-cell genomics to expand the fungal tree of life.</title>
        <authorList>
            <person name="Ahrendt S.R."/>
            <person name="Quandt C.A."/>
            <person name="Ciobanu D."/>
            <person name="Clum A."/>
            <person name="Salamov A."/>
            <person name="Andreopoulos B."/>
            <person name="Cheng J.F."/>
            <person name="Woyke T."/>
            <person name="Pelin A."/>
            <person name="Henrissat B."/>
            <person name="Reynolds N.K."/>
            <person name="Benny G.L."/>
            <person name="Smith M.E."/>
            <person name="James T.Y."/>
            <person name="Grigoriev I.V."/>
        </authorList>
    </citation>
    <scope>NUCLEOTIDE SEQUENCE [LARGE SCALE GENOMIC DNA]</scope>
    <source>
        <strain evidence="2">RSA 468</strain>
    </source>
</reference>
<name>A0A4Q0A2M9_9FUNG</name>
<organism evidence="1 2">
    <name type="scientific">Dimargaris cristalligena</name>
    <dbReference type="NCBI Taxonomy" id="215637"/>
    <lineage>
        <taxon>Eukaryota</taxon>
        <taxon>Fungi</taxon>
        <taxon>Fungi incertae sedis</taxon>
        <taxon>Zoopagomycota</taxon>
        <taxon>Kickxellomycotina</taxon>
        <taxon>Dimargaritomycetes</taxon>
        <taxon>Dimargaritales</taxon>
        <taxon>Dimargaritaceae</taxon>
        <taxon>Dimargaris</taxon>
    </lineage>
</organism>
<evidence type="ECO:0000313" key="2">
    <source>
        <dbReference type="Proteomes" id="UP000268162"/>
    </source>
</evidence>
<evidence type="ECO:0000313" key="1">
    <source>
        <dbReference type="EMBL" id="RKP40344.1"/>
    </source>
</evidence>
<dbReference type="EMBL" id="ML002213">
    <property type="protein sequence ID" value="RKP40344.1"/>
    <property type="molecule type" value="Genomic_DNA"/>
</dbReference>
<gene>
    <name evidence="1" type="ORF">BJ085DRAFT_29995</name>
</gene>
<protein>
    <submittedName>
        <fullName evidence="1">Uncharacterized protein</fullName>
    </submittedName>
</protein>
<dbReference type="AlphaFoldDB" id="A0A4Q0A2M9"/>